<name>A0ABV9JS89_9GAMM</name>
<keyword evidence="6" id="KW-0175">Coiled coil</keyword>
<evidence type="ECO:0000256" key="5">
    <source>
        <dbReference type="ARBA" id="ARBA00023136"/>
    </source>
</evidence>
<feature type="chain" id="PRO_5046006374" evidence="8">
    <location>
        <begin position="25"/>
        <end position="208"/>
    </location>
</feature>
<evidence type="ECO:0000256" key="8">
    <source>
        <dbReference type="SAM" id="SignalP"/>
    </source>
</evidence>
<evidence type="ECO:0000256" key="2">
    <source>
        <dbReference type="ARBA" id="ARBA00022692"/>
    </source>
</evidence>
<gene>
    <name evidence="10" type="ORF">ACFO3I_18870</name>
</gene>
<keyword evidence="3 8" id="KW-0732">Signal</keyword>
<evidence type="ECO:0000259" key="9">
    <source>
        <dbReference type="PROSITE" id="PS51781"/>
    </source>
</evidence>
<dbReference type="Proteomes" id="UP001595962">
    <property type="component" value="Unassembled WGS sequence"/>
</dbReference>
<evidence type="ECO:0000313" key="10">
    <source>
        <dbReference type="EMBL" id="MFC4657077.1"/>
    </source>
</evidence>
<dbReference type="InterPro" id="IPR016476">
    <property type="entry name" value="SH3_dom_pro"/>
</dbReference>
<evidence type="ECO:0000256" key="4">
    <source>
        <dbReference type="ARBA" id="ARBA00022989"/>
    </source>
</evidence>
<dbReference type="RefSeq" id="WP_377336742.1">
    <property type="nucleotide sequence ID" value="NZ_JBHSGB010000021.1"/>
</dbReference>
<keyword evidence="11" id="KW-1185">Reference proteome</keyword>
<protein>
    <submittedName>
        <fullName evidence="10">TIGR04211 family SH3 domain-containing protein</fullName>
    </submittedName>
</protein>
<organism evidence="10 11">
    <name type="scientific">Rheinheimera marina</name>
    <dbReference type="NCBI Taxonomy" id="1774958"/>
    <lineage>
        <taxon>Bacteria</taxon>
        <taxon>Pseudomonadati</taxon>
        <taxon>Pseudomonadota</taxon>
        <taxon>Gammaproteobacteria</taxon>
        <taxon>Chromatiales</taxon>
        <taxon>Chromatiaceae</taxon>
        <taxon>Rheinheimera</taxon>
    </lineage>
</organism>
<evidence type="ECO:0000256" key="1">
    <source>
        <dbReference type="ARBA" id="ARBA00004167"/>
    </source>
</evidence>
<reference evidence="11" key="1">
    <citation type="journal article" date="2019" name="Int. J. Syst. Evol. Microbiol.">
        <title>The Global Catalogue of Microorganisms (GCM) 10K type strain sequencing project: providing services to taxonomists for standard genome sequencing and annotation.</title>
        <authorList>
            <consortium name="The Broad Institute Genomics Platform"/>
            <consortium name="The Broad Institute Genome Sequencing Center for Infectious Disease"/>
            <person name="Wu L."/>
            <person name="Ma J."/>
        </authorList>
    </citation>
    <scope>NUCLEOTIDE SEQUENCE [LARGE SCALE GENOMIC DNA]</scope>
    <source>
        <strain evidence="11">DT28</strain>
    </source>
</reference>
<dbReference type="PROSITE" id="PS51781">
    <property type="entry name" value="SH3B"/>
    <property type="match status" value="1"/>
</dbReference>
<keyword evidence="5 7" id="KW-0472">Membrane</keyword>
<dbReference type="SUPFAM" id="SSF57997">
    <property type="entry name" value="Tropomyosin"/>
    <property type="match status" value="1"/>
</dbReference>
<dbReference type="InterPro" id="IPR003646">
    <property type="entry name" value="SH3-like_bac-type"/>
</dbReference>
<evidence type="ECO:0000256" key="7">
    <source>
        <dbReference type="SAM" id="Phobius"/>
    </source>
</evidence>
<feature type="signal peptide" evidence="8">
    <location>
        <begin position="1"/>
        <end position="24"/>
    </location>
</feature>
<comment type="subcellular location">
    <subcellularLocation>
        <location evidence="1">Membrane</location>
        <topology evidence="1">Single-pass membrane protein</topology>
    </subcellularLocation>
</comment>
<proteinExistence type="predicted"/>
<accession>A0ABV9JS89</accession>
<dbReference type="SMART" id="SM00287">
    <property type="entry name" value="SH3b"/>
    <property type="match status" value="1"/>
</dbReference>
<evidence type="ECO:0000256" key="3">
    <source>
        <dbReference type="ARBA" id="ARBA00022729"/>
    </source>
</evidence>
<dbReference type="Pfam" id="PF08239">
    <property type="entry name" value="SH3_3"/>
    <property type="match status" value="1"/>
</dbReference>
<dbReference type="Gene3D" id="2.30.30.40">
    <property type="entry name" value="SH3 Domains"/>
    <property type="match status" value="1"/>
</dbReference>
<keyword evidence="2 7" id="KW-0812">Transmembrane</keyword>
<evidence type="ECO:0000256" key="6">
    <source>
        <dbReference type="SAM" id="Coils"/>
    </source>
</evidence>
<dbReference type="EMBL" id="JBHSGB010000021">
    <property type="protein sequence ID" value="MFC4657077.1"/>
    <property type="molecule type" value="Genomic_DNA"/>
</dbReference>
<feature type="coiled-coil region" evidence="6">
    <location>
        <begin position="109"/>
        <end position="150"/>
    </location>
</feature>
<evidence type="ECO:0000313" key="11">
    <source>
        <dbReference type="Proteomes" id="UP001595962"/>
    </source>
</evidence>
<keyword evidence="4 7" id="KW-1133">Transmembrane helix</keyword>
<sequence length="208" mass="22508">MPAKSSCWLGAALFSASVLFPVFAQQEPTPSSPAAVSGTAYISDKLVTYLYNGPGRDFKIIASINAGEEIQLTGEDASAGYWQVTDSKGRTGWILKQYVSASPVFDKDTEQLTAQLSSLQSQIEVLGQEKQQLQQELEETAAAVTQAEAATATAQQTIALLTTQLQEKPASFWQDKMVMGAILAIAGLILGLLVPALLPQRRRNDRWM</sequence>
<feature type="transmembrane region" description="Helical" evidence="7">
    <location>
        <begin position="177"/>
        <end position="198"/>
    </location>
</feature>
<dbReference type="NCBIfam" id="TIGR04211">
    <property type="entry name" value="SH3_and_anchor"/>
    <property type="match status" value="1"/>
</dbReference>
<feature type="domain" description="SH3b" evidence="9">
    <location>
        <begin position="37"/>
        <end position="103"/>
    </location>
</feature>
<comment type="caution">
    <text evidence="10">The sequence shown here is derived from an EMBL/GenBank/DDBJ whole genome shotgun (WGS) entry which is preliminary data.</text>
</comment>